<feature type="non-terminal residue" evidence="1">
    <location>
        <position position="34"/>
    </location>
</feature>
<comment type="caution">
    <text evidence="1">The sequence shown here is derived from an EMBL/GenBank/DDBJ whole genome shotgun (WGS) entry which is preliminary data.</text>
</comment>
<dbReference type="EMBL" id="LAZR01067675">
    <property type="protein sequence ID" value="KKK51111.1"/>
    <property type="molecule type" value="Genomic_DNA"/>
</dbReference>
<gene>
    <name evidence="1" type="ORF">LCGC14_3118250</name>
</gene>
<sequence length="34" mass="3833">MKKLLIGLLFLSTIYAEEPKDTPGIEKLTPEESQ</sequence>
<name>A0A0F8YSX7_9ZZZZ</name>
<evidence type="ECO:0000313" key="1">
    <source>
        <dbReference type="EMBL" id="KKK51111.1"/>
    </source>
</evidence>
<organism evidence="1">
    <name type="scientific">marine sediment metagenome</name>
    <dbReference type="NCBI Taxonomy" id="412755"/>
    <lineage>
        <taxon>unclassified sequences</taxon>
        <taxon>metagenomes</taxon>
        <taxon>ecological metagenomes</taxon>
    </lineage>
</organism>
<protein>
    <submittedName>
        <fullName evidence="1">Uncharacterized protein</fullName>
    </submittedName>
</protein>
<accession>A0A0F8YSX7</accession>
<dbReference type="AlphaFoldDB" id="A0A0F8YSX7"/>
<proteinExistence type="predicted"/>
<reference evidence="1" key="1">
    <citation type="journal article" date="2015" name="Nature">
        <title>Complex archaea that bridge the gap between prokaryotes and eukaryotes.</title>
        <authorList>
            <person name="Spang A."/>
            <person name="Saw J.H."/>
            <person name="Jorgensen S.L."/>
            <person name="Zaremba-Niedzwiedzka K."/>
            <person name="Martijn J."/>
            <person name="Lind A.E."/>
            <person name="van Eijk R."/>
            <person name="Schleper C."/>
            <person name="Guy L."/>
            <person name="Ettema T.J."/>
        </authorList>
    </citation>
    <scope>NUCLEOTIDE SEQUENCE</scope>
</reference>